<name>A0AA96EJS7_9VIRU</name>
<dbReference type="InterPro" id="IPR043720">
    <property type="entry name" value="DUF5661"/>
</dbReference>
<organism evidence="1">
    <name type="scientific">Marseillevirus sp</name>
    <dbReference type="NCBI Taxonomy" id="2809551"/>
    <lineage>
        <taxon>Viruses</taxon>
        <taxon>Varidnaviria</taxon>
        <taxon>Bamfordvirae</taxon>
        <taxon>Nucleocytoviricota</taxon>
        <taxon>Megaviricetes</taxon>
        <taxon>Pimascovirales</taxon>
        <taxon>Pimascovirales incertae sedis</taxon>
        <taxon>Marseilleviridae</taxon>
        <taxon>Marseillevirus</taxon>
    </lineage>
</organism>
<sequence>MKVSLREAKLLAKKLGIDLEQVPIEVWQYAIQTETEHLRSLGCDLTKCALVSRDHLREFSTDYYIELWKMEEKLEKRFKGKKPRVLVPGTKLPPACRR</sequence>
<proteinExistence type="predicted"/>
<dbReference type="Pfam" id="PF18905">
    <property type="entry name" value="DUF5661"/>
    <property type="match status" value="1"/>
</dbReference>
<accession>A0AA96EJS7</accession>
<dbReference type="EMBL" id="OR343188">
    <property type="protein sequence ID" value="WNL49565.1"/>
    <property type="molecule type" value="Genomic_DNA"/>
</dbReference>
<reference evidence="1" key="1">
    <citation type="submission" date="2023-07" db="EMBL/GenBank/DDBJ databases">
        <authorList>
            <person name="Xia Y."/>
        </authorList>
    </citation>
    <scope>NUCLEOTIDE SEQUENCE</scope>
    <source>
        <strain evidence="1">F</strain>
    </source>
</reference>
<gene>
    <name evidence="1" type="ORF">MarFTMF_049</name>
</gene>
<protein>
    <submittedName>
        <fullName evidence="1">Uncharacterized protein</fullName>
    </submittedName>
</protein>
<evidence type="ECO:0000313" key="1">
    <source>
        <dbReference type="EMBL" id="WNL49565.1"/>
    </source>
</evidence>